<dbReference type="EMBL" id="QRPH01000003">
    <property type="protein sequence ID" value="RHL96176.1"/>
    <property type="molecule type" value="Genomic_DNA"/>
</dbReference>
<evidence type="ECO:0000313" key="2">
    <source>
        <dbReference type="Proteomes" id="UP000285613"/>
    </source>
</evidence>
<protein>
    <submittedName>
        <fullName evidence="1">Uncharacterized protein</fullName>
    </submittedName>
</protein>
<dbReference type="Proteomes" id="UP000285613">
    <property type="component" value="Unassembled WGS sequence"/>
</dbReference>
<dbReference type="RefSeq" id="WP_118376283.1">
    <property type="nucleotide sequence ID" value="NZ_QRPH01000003.1"/>
</dbReference>
<accession>A0AAQ0RUR1</accession>
<sequence length="501" mass="54958">MRQPTMFIDAGDGYANVTGHDGDTAGLAGFTIDWGTDKLDEQPDPNVLHFQLMDRTGELAGNATRLAGMPVLIQLSRMPLWHDLRQETAWQDLKPTTTWAGFHQLHTPDPAEGPDPTALTLFLGNITTGGTITQRANGTYLLDLYANSLTVRLKRTTQQGPTDPALPDLHWTGDARARVDEIGRRINGLGCPPLDPDSIGYLKQHAPYPAPYDLDSMPDLSTVLHKLAAPLPDVALWYETHQHGSEHLTARYAGDKASITLHGDGTLSVEGAGMEQTALYASDIRINETDMTLPDPVAQVTLKTRKAKWDDNDQKVTFEDAEVTVTDRGRLPQNLTETIEAVTFETDAVSVDESGGHWPGTVWQPSDAQRDQWADWIATQTLKPIPEAPTISSRDIDLDLYEHTLQPSAILLAFASTRYTKLLDANGSPVTAGAWLAIGGTLSFAWDGDEPDLSNELTITPLPMIPSELGTWADLDPITSAWTTLQPFTWGEFGQITYFEQ</sequence>
<name>A0AAQ0RUR1_BIFPS</name>
<comment type="caution">
    <text evidence="1">The sequence shown here is derived from an EMBL/GenBank/DDBJ whole genome shotgun (WGS) entry which is preliminary data.</text>
</comment>
<reference evidence="1 2" key="1">
    <citation type="submission" date="2018-08" db="EMBL/GenBank/DDBJ databases">
        <title>A genome reference for cultivated species of the human gut microbiota.</title>
        <authorList>
            <person name="Zou Y."/>
            <person name="Xue W."/>
            <person name="Luo G."/>
        </authorList>
    </citation>
    <scope>NUCLEOTIDE SEQUENCE [LARGE SCALE GENOMIC DNA]</scope>
    <source>
        <strain evidence="1 2">AF36-12AT</strain>
    </source>
</reference>
<organism evidence="1 2">
    <name type="scientific">Bifidobacterium pseudocatenulatum</name>
    <dbReference type="NCBI Taxonomy" id="28026"/>
    <lineage>
        <taxon>Bacteria</taxon>
        <taxon>Bacillati</taxon>
        <taxon>Actinomycetota</taxon>
        <taxon>Actinomycetes</taxon>
        <taxon>Bifidobacteriales</taxon>
        <taxon>Bifidobacteriaceae</taxon>
        <taxon>Bifidobacterium</taxon>
    </lineage>
</organism>
<proteinExistence type="predicted"/>
<dbReference type="AlphaFoldDB" id="A0AAQ0RUR1"/>
<evidence type="ECO:0000313" key="1">
    <source>
        <dbReference type="EMBL" id="RHL96176.1"/>
    </source>
</evidence>
<gene>
    <name evidence="1" type="ORF">DWZ91_04470</name>
</gene>